<name>A0A256LFJ9_9LACO</name>
<dbReference type="EMBL" id="NGNV01000011">
    <property type="protein sequence ID" value="OYR88420.1"/>
    <property type="molecule type" value="Genomic_DNA"/>
</dbReference>
<evidence type="ECO:0000313" key="4">
    <source>
        <dbReference type="Proteomes" id="UP000216316"/>
    </source>
</evidence>
<proteinExistence type="predicted"/>
<reference evidence="2 3" key="1">
    <citation type="submission" date="2017-04" db="EMBL/GenBank/DDBJ databases">
        <authorList>
            <person name="Afonso C.L."/>
            <person name="Miller P.J."/>
            <person name="Scott M.A."/>
            <person name="Spackman E."/>
            <person name="Goraichik I."/>
            <person name="Dimitrov K.M."/>
            <person name="Suarez D.L."/>
            <person name="Swayne D.E."/>
        </authorList>
    </citation>
    <scope>NUCLEOTIDE SEQUENCE [LARGE SCALE GENOMIC DNA]</scope>
    <source>
        <strain evidence="2 3">609q</strain>
    </source>
</reference>
<evidence type="ECO:0000313" key="3">
    <source>
        <dbReference type="Proteomes" id="UP000215828"/>
    </source>
</evidence>
<dbReference type="RefSeq" id="WP_094496226.1">
    <property type="nucleotide sequence ID" value="NZ_NGNV01000011.1"/>
</dbReference>
<evidence type="ECO:0000313" key="2">
    <source>
        <dbReference type="EMBL" id="OYR92224.1"/>
    </source>
</evidence>
<comment type="caution">
    <text evidence="2">The sequence shown here is derived from an EMBL/GenBank/DDBJ whole genome shotgun (WGS) entry which is preliminary data.</text>
</comment>
<dbReference type="Proteomes" id="UP000216316">
    <property type="component" value="Unassembled WGS sequence"/>
</dbReference>
<evidence type="ECO:0000313" key="1">
    <source>
        <dbReference type="EMBL" id="OYR88420.1"/>
    </source>
</evidence>
<gene>
    <name evidence="1" type="ORF">CBF53_03850</name>
    <name evidence="2" type="ORF">CBF70_04190</name>
</gene>
<reference evidence="1 4" key="2">
    <citation type="submission" date="2017-05" db="EMBL/GenBank/DDBJ databases">
        <authorList>
            <person name="Lin X.B."/>
            <person name="Stothard P."/>
            <person name="Tasseva G."/>
            <person name="Walter J."/>
        </authorList>
    </citation>
    <scope>NUCLEOTIDE SEQUENCE [LARGE SCALE GENOMIC DNA]</scope>
    <source>
        <strain evidence="1 4">609u</strain>
    </source>
</reference>
<sequence length="206" mass="23549">MKNVVYNEVVYDRRIMVQKHDNSFGYYTGYIQLHFTDPRIWLDKVRTGDYDYFDKLDEFSEIDVGINYAGNLGIDGELWVGFDTASFPIGEYTEEDCVDMLERTARLLFIRTNAVSDAMAERLAKDQDAKTDERTKHVGLLLETLNDLANASAFNELGKKNKVKEKIDSAGKKLTLFLTKDMNVSLSDIALFTILKTVLSEDDKDE</sequence>
<reference evidence="3 4" key="3">
    <citation type="submission" date="2017-09" db="EMBL/GenBank/DDBJ databases">
        <title>Tripartite evolution among Lactobacillus johnsonii, Lactobacillus taiwanensis, Lactobacillus reuteri and their rodent host.</title>
        <authorList>
            <person name="Wang T."/>
            <person name="Knowles S."/>
            <person name="Cheng C."/>
        </authorList>
    </citation>
    <scope>NUCLEOTIDE SEQUENCE [LARGE SCALE GENOMIC DNA]</scope>
    <source>
        <strain evidence="2 3">609q</strain>
        <strain evidence="1 4">609u</strain>
    </source>
</reference>
<protein>
    <submittedName>
        <fullName evidence="2">Uncharacterized protein</fullName>
    </submittedName>
</protein>
<dbReference type="EMBL" id="NGNX01000011">
    <property type="protein sequence ID" value="OYR92224.1"/>
    <property type="molecule type" value="Genomic_DNA"/>
</dbReference>
<organism evidence="2 3">
    <name type="scientific">Lactobacillus taiwanensis</name>
    <dbReference type="NCBI Taxonomy" id="508451"/>
    <lineage>
        <taxon>Bacteria</taxon>
        <taxon>Bacillati</taxon>
        <taxon>Bacillota</taxon>
        <taxon>Bacilli</taxon>
        <taxon>Lactobacillales</taxon>
        <taxon>Lactobacillaceae</taxon>
        <taxon>Lactobacillus</taxon>
    </lineage>
</organism>
<accession>A0A256LFJ9</accession>
<dbReference type="Proteomes" id="UP000215828">
    <property type="component" value="Unassembled WGS sequence"/>
</dbReference>
<dbReference type="AlphaFoldDB" id="A0A256LFJ9"/>
<keyword evidence="4" id="KW-1185">Reference proteome</keyword>